<name>A0A1V1I420_9FIRM</name>
<sequence>MKSNVKKDLDTLSKNLYLESPDLWIEFLDKVNSGIFDELVLFFATKYNYISIVKYAIDNNLIDINSKSRNKEFATIYDHLAYVARQNNYKDFSDYFSNLKNPNKEISQNNENDKTNIKTKNKDINIPSVVCKKCKSNIFEVGYIVCENKIFKFSPDENKPVEIAKEDLNSVICYNCNSLIEDTTPKDLEALCDITTCINCKNDLRSTGIIDKRNLIYNKDTNKFDLGDTYYACGKCENAINNQQKEYFKLK</sequence>
<dbReference type="Proteomes" id="UP000245622">
    <property type="component" value="Chromosome 1"/>
</dbReference>
<accession>A0A1V1I420</accession>
<dbReference type="GeneID" id="82206309"/>
<gene>
    <name evidence="1" type="ORF">CRIB_2273</name>
</gene>
<proteinExistence type="predicted"/>
<organism evidence="1 2">
    <name type="scientific">Romboutsia ilealis</name>
    <dbReference type="NCBI Taxonomy" id="1115758"/>
    <lineage>
        <taxon>Bacteria</taxon>
        <taxon>Bacillati</taxon>
        <taxon>Bacillota</taxon>
        <taxon>Clostridia</taxon>
        <taxon>Peptostreptococcales</taxon>
        <taxon>Peptostreptococcaceae</taxon>
        <taxon>Romboutsia</taxon>
    </lineage>
</organism>
<protein>
    <submittedName>
        <fullName evidence="1">Uncharacterized protein</fullName>
    </submittedName>
</protein>
<dbReference type="RefSeq" id="WP_180702363.1">
    <property type="nucleotide sequence ID" value="NZ_CAJUCR010000021.1"/>
</dbReference>
<dbReference type="AlphaFoldDB" id="A0A1V1I420"/>
<dbReference type="KEGG" id="ril:CRIB_2273"/>
<evidence type="ECO:0000313" key="2">
    <source>
        <dbReference type="Proteomes" id="UP000245622"/>
    </source>
</evidence>
<keyword evidence="2" id="KW-1185">Reference proteome</keyword>
<evidence type="ECO:0000313" key="1">
    <source>
        <dbReference type="EMBL" id="CED94873.1"/>
    </source>
</evidence>
<reference evidence="1 2" key="1">
    <citation type="submission" date="2014-04" db="EMBL/GenBank/DDBJ databases">
        <authorList>
            <person name="Hornung B.V."/>
        </authorList>
    </citation>
    <scope>NUCLEOTIDE SEQUENCE [LARGE SCALE GENOMIC DNA]</scope>
    <source>
        <strain evidence="1 2">CRIB</strain>
    </source>
</reference>
<dbReference type="EMBL" id="LN555523">
    <property type="protein sequence ID" value="CED94873.1"/>
    <property type="molecule type" value="Genomic_DNA"/>
</dbReference>